<dbReference type="AlphaFoldDB" id="A0A9W4UAF4"/>
<reference evidence="1" key="1">
    <citation type="submission" date="2023-01" db="EMBL/GenBank/DDBJ databases">
        <authorList>
            <person name="Van Ghelder C."/>
            <person name="Rancurel C."/>
        </authorList>
    </citation>
    <scope>NUCLEOTIDE SEQUENCE</scope>
    <source>
        <strain evidence="1">CNCM I-4278</strain>
    </source>
</reference>
<protein>
    <submittedName>
        <fullName evidence="1">Uncharacterized protein</fullName>
    </submittedName>
</protein>
<comment type="caution">
    <text evidence="1">The sequence shown here is derived from an EMBL/GenBank/DDBJ whole genome shotgun (WGS) entry which is preliminary data.</text>
</comment>
<accession>A0A9W4UAF4</accession>
<name>A0A9W4UAF4_9PLEO</name>
<sequence length="90" mass="10123">MLIPLPVQPNLTYIYMSEEGCAPEFSSLKSQSDTVEKSWSGSHLSRQQSTFACVYKGTEDLVDHFSGSDRPSFAPDFRYFRRLPPLPSCG</sequence>
<dbReference type="EMBL" id="CAOQHR010000003">
    <property type="protein sequence ID" value="CAI6331773.1"/>
    <property type="molecule type" value="Genomic_DNA"/>
</dbReference>
<keyword evidence="2" id="KW-1185">Reference proteome</keyword>
<evidence type="ECO:0000313" key="1">
    <source>
        <dbReference type="EMBL" id="CAI6331773.1"/>
    </source>
</evidence>
<dbReference type="Proteomes" id="UP001152607">
    <property type="component" value="Unassembled WGS sequence"/>
</dbReference>
<organism evidence="1 2">
    <name type="scientific">Periconia digitata</name>
    <dbReference type="NCBI Taxonomy" id="1303443"/>
    <lineage>
        <taxon>Eukaryota</taxon>
        <taxon>Fungi</taxon>
        <taxon>Dikarya</taxon>
        <taxon>Ascomycota</taxon>
        <taxon>Pezizomycotina</taxon>
        <taxon>Dothideomycetes</taxon>
        <taxon>Pleosporomycetidae</taxon>
        <taxon>Pleosporales</taxon>
        <taxon>Massarineae</taxon>
        <taxon>Periconiaceae</taxon>
        <taxon>Periconia</taxon>
    </lineage>
</organism>
<gene>
    <name evidence="1" type="ORF">PDIGIT_LOCUS4802</name>
</gene>
<evidence type="ECO:0000313" key="2">
    <source>
        <dbReference type="Proteomes" id="UP001152607"/>
    </source>
</evidence>
<proteinExistence type="predicted"/>